<dbReference type="Pfam" id="PF00589">
    <property type="entry name" value="Phage_integrase"/>
    <property type="match status" value="1"/>
</dbReference>
<keyword evidence="4" id="KW-0233">DNA recombination</keyword>
<evidence type="ECO:0000313" key="10">
    <source>
        <dbReference type="Proteomes" id="UP000477722"/>
    </source>
</evidence>
<dbReference type="CDD" id="cd01189">
    <property type="entry name" value="INT_ICEBs1_C_like"/>
    <property type="match status" value="1"/>
</dbReference>
<dbReference type="PROSITE" id="PS51898">
    <property type="entry name" value="TYR_RECOMBINASE"/>
    <property type="match status" value="1"/>
</dbReference>
<evidence type="ECO:0000313" key="9">
    <source>
        <dbReference type="EMBL" id="NGO71551.1"/>
    </source>
</evidence>
<dbReference type="PANTHER" id="PTHR30349">
    <property type="entry name" value="PHAGE INTEGRASE-RELATED"/>
    <property type="match status" value="1"/>
</dbReference>
<dbReference type="InterPro" id="IPR004107">
    <property type="entry name" value="Integrase_SAM-like_N"/>
</dbReference>
<name>A0A6G4X4F4_9ACTN</name>
<evidence type="ECO:0000256" key="2">
    <source>
        <dbReference type="ARBA" id="ARBA00022908"/>
    </source>
</evidence>
<dbReference type="Proteomes" id="UP000477722">
    <property type="component" value="Unassembled WGS sequence"/>
</dbReference>
<sequence length="415" mass="45882">MARVWIEDRIGHAAYARAVAAAKKAGRTPPGRYRVRWYGPDGKPKMKTLARKVDAEAERTRVESRLADGTYRDPAAARVKFAEVAESWLAAQVHLKRSTRNRYRGVLDVHVIPKWGTTPLDRIRFEDVAEWLADMLSGEATGGRKLSARSVRKAYVIHSQILGFAVKSRRLAFNPAVGVPLPKAVPADHVYLDDPQVEALADAAGAYRVFILLLAYTGLRWGEASALKVGRVDLDACRAHIVEAYVEDNGKLYLDSPKNHERRSVPIPRFLAEELKPHVEGRDDGELLFTSPQGGPLRARNFRQRFFAPAVTKAGLGHLKLTPHKLRHTAASLAIASGADVNVVQSMLGHKSATLTLDTYGHLFPDRLDEVSKKMHKRRAKQLAKAKAKLEKAERKAREAAEAVADLERSDGAAA</sequence>
<dbReference type="GO" id="GO:0015074">
    <property type="term" value="P:DNA integration"/>
    <property type="evidence" value="ECO:0007669"/>
    <property type="project" value="UniProtKB-KW"/>
</dbReference>
<dbReference type="Gene3D" id="1.10.150.130">
    <property type="match status" value="1"/>
</dbReference>
<dbReference type="GO" id="GO:0006310">
    <property type="term" value="P:DNA recombination"/>
    <property type="evidence" value="ECO:0007669"/>
    <property type="project" value="UniProtKB-KW"/>
</dbReference>
<feature type="domain" description="Core-binding (CB)" evidence="8">
    <location>
        <begin position="79"/>
        <end position="166"/>
    </location>
</feature>
<gene>
    <name evidence="9" type="ORF">G5C65_25015</name>
</gene>
<feature type="domain" description="Tyr recombinase" evidence="7">
    <location>
        <begin position="180"/>
        <end position="373"/>
    </location>
</feature>
<dbReference type="PROSITE" id="PS51900">
    <property type="entry name" value="CB"/>
    <property type="match status" value="1"/>
</dbReference>
<dbReference type="InterPro" id="IPR010998">
    <property type="entry name" value="Integrase_recombinase_N"/>
</dbReference>
<dbReference type="InterPro" id="IPR044068">
    <property type="entry name" value="CB"/>
</dbReference>
<accession>A0A6G4X4F4</accession>
<dbReference type="PANTHER" id="PTHR30349:SF64">
    <property type="entry name" value="PROPHAGE INTEGRASE INTD-RELATED"/>
    <property type="match status" value="1"/>
</dbReference>
<dbReference type="RefSeq" id="WP_165301183.1">
    <property type="nucleotide sequence ID" value="NZ_JAAKZZ010000318.1"/>
</dbReference>
<feature type="region of interest" description="Disordered" evidence="6">
    <location>
        <begin position="392"/>
        <end position="415"/>
    </location>
</feature>
<dbReference type="Gene3D" id="1.10.443.10">
    <property type="entry name" value="Intergrase catalytic core"/>
    <property type="match status" value="1"/>
</dbReference>
<keyword evidence="10" id="KW-1185">Reference proteome</keyword>
<comment type="similarity">
    <text evidence="1">Belongs to the 'phage' integrase family.</text>
</comment>
<comment type="caution">
    <text evidence="9">The sequence shown here is derived from an EMBL/GenBank/DDBJ whole genome shotgun (WGS) entry which is preliminary data.</text>
</comment>
<keyword evidence="2" id="KW-0229">DNA integration</keyword>
<evidence type="ECO:0000256" key="3">
    <source>
        <dbReference type="ARBA" id="ARBA00023125"/>
    </source>
</evidence>
<organism evidence="9 10">
    <name type="scientific">Streptomyces boncukensis</name>
    <dbReference type="NCBI Taxonomy" id="2711219"/>
    <lineage>
        <taxon>Bacteria</taxon>
        <taxon>Bacillati</taxon>
        <taxon>Actinomycetota</taxon>
        <taxon>Actinomycetes</taxon>
        <taxon>Kitasatosporales</taxon>
        <taxon>Streptomycetaceae</taxon>
        <taxon>Streptomyces</taxon>
    </lineage>
</organism>
<evidence type="ECO:0000256" key="4">
    <source>
        <dbReference type="ARBA" id="ARBA00023172"/>
    </source>
</evidence>
<dbReference type="InterPro" id="IPR011010">
    <property type="entry name" value="DNA_brk_join_enz"/>
</dbReference>
<protein>
    <submittedName>
        <fullName evidence="9">Site-specific integrase</fullName>
    </submittedName>
</protein>
<dbReference type="InterPro" id="IPR002104">
    <property type="entry name" value="Integrase_catalytic"/>
</dbReference>
<evidence type="ECO:0000256" key="5">
    <source>
        <dbReference type="PROSITE-ProRule" id="PRU01248"/>
    </source>
</evidence>
<evidence type="ECO:0000259" key="8">
    <source>
        <dbReference type="PROSITE" id="PS51900"/>
    </source>
</evidence>
<evidence type="ECO:0000256" key="1">
    <source>
        <dbReference type="ARBA" id="ARBA00008857"/>
    </source>
</evidence>
<dbReference type="InterPro" id="IPR050090">
    <property type="entry name" value="Tyrosine_recombinase_XerCD"/>
</dbReference>
<dbReference type="InterPro" id="IPR013762">
    <property type="entry name" value="Integrase-like_cat_sf"/>
</dbReference>
<keyword evidence="3 5" id="KW-0238">DNA-binding</keyword>
<evidence type="ECO:0000259" key="7">
    <source>
        <dbReference type="PROSITE" id="PS51898"/>
    </source>
</evidence>
<dbReference type="GO" id="GO:0003677">
    <property type="term" value="F:DNA binding"/>
    <property type="evidence" value="ECO:0007669"/>
    <property type="project" value="UniProtKB-UniRule"/>
</dbReference>
<proteinExistence type="inferred from homology"/>
<dbReference type="Pfam" id="PF14659">
    <property type="entry name" value="Phage_int_SAM_3"/>
    <property type="match status" value="1"/>
</dbReference>
<dbReference type="AlphaFoldDB" id="A0A6G4X4F4"/>
<evidence type="ECO:0000256" key="6">
    <source>
        <dbReference type="SAM" id="MobiDB-lite"/>
    </source>
</evidence>
<reference evidence="9 10" key="1">
    <citation type="submission" date="2020-02" db="EMBL/GenBank/DDBJ databases">
        <title>Whole-genome analyses of novel actinobacteria.</title>
        <authorList>
            <person name="Sahin N."/>
            <person name="Tatar D."/>
        </authorList>
    </citation>
    <scope>NUCLEOTIDE SEQUENCE [LARGE SCALE GENOMIC DNA]</scope>
    <source>
        <strain evidence="9 10">SB3404</strain>
    </source>
</reference>
<dbReference type="EMBL" id="JAAKZZ010000318">
    <property type="protein sequence ID" value="NGO71551.1"/>
    <property type="molecule type" value="Genomic_DNA"/>
</dbReference>
<dbReference type="SUPFAM" id="SSF56349">
    <property type="entry name" value="DNA breaking-rejoining enzymes"/>
    <property type="match status" value="1"/>
</dbReference>